<dbReference type="SUPFAM" id="SSF56672">
    <property type="entry name" value="DNA/RNA polymerases"/>
    <property type="match status" value="1"/>
</dbReference>
<dbReference type="InterPro" id="IPR043502">
    <property type="entry name" value="DNA/RNA_pol_sf"/>
</dbReference>
<name>A0A392M2T1_9FABA</name>
<feature type="domain" description="Reverse transcriptase" evidence="1">
    <location>
        <begin position="447"/>
        <end position="577"/>
    </location>
</feature>
<dbReference type="InterPro" id="IPR036691">
    <property type="entry name" value="Endo/exonu/phosph_ase_sf"/>
</dbReference>
<dbReference type="AlphaFoldDB" id="A0A392M2T1"/>
<dbReference type="SUPFAM" id="SSF56219">
    <property type="entry name" value="DNase I-like"/>
    <property type="match status" value="1"/>
</dbReference>
<dbReference type="Proteomes" id="UP000265520">
    <property type="component" value="Unassembled WGS sequence"/>
</dbReference>
<dbReference type="InterPro" id="IPR005135">
    <property type="entry name" value="Endo/exonuclease/phosphatase"/>
</dbReference>
<dbReference type="InterPro" id="IPR052343">
    <property type="entry name" value="Retrotransposon-Effector_Assoc"/>
</dbReference>
<dbReference type="Gene3D" id="3.60.10.10">
    <property type="entry name" value="Endonuclease/exonuclease/phosphatase"/>
    <property type="match status" value="1"/>
</dbReference>
<keyword evidence="3" id="KW-1185">Reference proteome</keyword>
<protein>
    <submittedName>
        <fullName evidence="2">LINE-1 reverse transcriptase like</fullName>
    </submittedName>
</protein>
<dbReference type="Pfam" id="PF00078">
    <property type="entry name" value="RVT_1"/>
    <property type="match status" value="1"/>
</dbReference>
<dbReference type="PANTHER" id="PTHR46890">
    <property type="entry name" value="NON-LTR RETROLELEMENT REVERSE TRANSCRIPTASE-LIKE PROTEIN-RELATED"/>
    <property type="match status" value="1"/>
</dbReference>
<dbReference type="PANTHER" id="PTHR46890:SF48">
    <property type="entry name" value="RNA-DIRECTED DNA POLYMERASE"/>
    <property type="match status" value="1"/>
</dbReference>
<reference evidence="2 3" key="1">
    <citation type="journal article" date="2018" name="Front. Plant Sci.">
        <title>Red Clover (Trifolium pratense) and Zigzag Clover (T. medium) - A Picture of Genomic Similarities and Differences.</title>
        <authorList>
            <person name="Dluhosova J."/>
            <person name="Istvanek J."/>
            <person name="Nedelnik J."/>
            <person name="Repkova J."/>
        </authorList>
    </citation>
    <scope>NUCLEOTIDE SEQUENCE [LARGE SCALE GENOMIC DNA]</scope>
    <source>
        <strain evidence="3">cv. 10/8</strain>
        <tissue evidence="2">Leaf</tissue>
    </source>
</reference>
<dbReference type="GO" id="GO:0003964">
    <property type="term" value="F:RNA-directed DNA polymerase activity"/>
    <property type="evidence" value="ECO:0007669"/>
    <property type="project" value="UniProtKB-KW"/>
</dbReference>
<keyword evidence="2" id="KW-0808">Transferase</keyword>
<accession>A0A392M2T1</accession>
<keyword evidence="2" id="KW-0695">RNA-directed DNA polymerase</keyword>
<organism evidence="2 3">
    <name type="scientific">Trifolium medium</name>
    <dbReference type="NCBI Taxonomy" id="97028"/>
    <lineage>
        <taxon>Eukaryota</taxon>
        <taxon>Viridiplantae</taxon>
        <taxon>Streptophyta</taxon>
        <taxon>Embryophyta</taxon>
        <taxon>Tracheophyta</taxon>
        <taxon>Spermatophyta</taxon>
        <taxon>Magnoliopsida</taxon>
        <taxon>eudicotyledons</taxon>
        <taxon>Gunneridae</taxon>
        <taxon>Pentapetalae</taxon>
        <taxon>rosids</taxon>
        <taxon>fabids</taxon>
        <taxon>Fabales</taxon>
        <taxon>Fabaceae</taxon>
        <taxon>Papilionoideae</taxon>
        <taxon>50 kb inversion clade</taxon>
        <taxon>NPAAA clade</taxon>
        <taxon>Hologalegina</taxon>
        <taxon>IRL clade</taxon>
        <taxon>Trifolieae</taxon>
        <taxon>Trifolium</taxon>
    </lineage>
</organism>
<dbReference type="CDD" id="cd01650">
    <property type="entry name" value="RT_nLTR_like"/>
    <property type="match status" value="1"/>
</dbReference>
<proteinExistence type="predicted"/>
<evidence type="ECO:0000313" key="2">
    <source>
        <dbReference type="EMBL" id="MCH80924.1"/>
    </source>
</evidence>
<comment type="caution">
    <text evidence="2">The sequence shown here is derived from an EMBL/GenBank/DDBJ whole genome shotgun (WGS) entry which is preliminary data.</text>
</comment>
<keyword evidence="2" id="KW-0548">Nucleotidyltransferase</keyword>
<dbReference type="PROSITE" id="PS50878">
    <property type="entry name" value="RT_POL"/>
    <property type="match status" value="1"/>
</dbReference>
<sequence>MAKRRRLSSLLKSGAFDMCFLQETKRDSFDDFMIHNVWGHKDVEWVAKESRGLSGGLLTVWNAGLFTFHYSFTGDGFLGVCGEWKASLVYFVNIYSSCSLSGKRKLWNDLLEFKLNNTQGDWCLGGDFNAVLKVGERRGRRGGGGQVERTEFAQFIDAMEVVDIPVTGKKFSWFSSDGSAMSRLDRFLLSEGFIDKGGISNQWIGDRDISDHCPISLVSSNLDWGPKPFKFNNCWLEHPDFFSFVADIWKKTVIRGKKAFILKEKLKILKENLKVWNREVFGILDLNINKTVKELNEVEDLVANGIGDSFILKSKELDKKFWEQIHYKESLLHQKSRTNWIQEGDSNTRYFHASIKGRRRRNQIVMLHKGEEWIQGVDCIKKEVKDHFSKHFSEEWSNRPFLQEEEVKDVIWSCDGNKSPGPDGFNLNFFKACWSIVKDDVMAFLREFHVNSILPKAVTASFLTLIPKKDHPQDLFYYRPICLIGSLYKILSKILANRLKCILGKLISNCQSAFLPHRQILDGVLVLNEILDLTKRRKDECFLFKVDFERAYDTVHWGFLERMMSKMGFSDGWIKWM</sequence>
<dbReference type="EMBL" id="LXQA010001649">
    <property type="protein sequence ID" value="MCH80924.1"/>
    <property type="molecule type" value="Genomic_DNA"/>
</dbReference>
<gene>
    <name evidence="2" type="ORF">A2U01_0001700</name>
</gene>
<dbReference type="InterPro" id="IPR000477">
    <property type="entry name" value="RT_dom"/>
</dbReference>
<dbReference type="Pfam" id="PF03372">
    <property type="entry name" value="Exo_endo_phos"/>
    <property type="match status" value="1"/>
</dbReference>
<evidence type="ECO:0000313" key="3">
    <source>
        <dbReference type="Proteomes" id="UP000265520"/>
    </source>
</evidence>
<evidence type="ECO:0000259" key="1">
    <source>
        <dbReference type="PROSITE" id="PS50878"/>
    </source>
</evidence>